<dbReference type="CDD" id="cd16449">
    <property type="entry name" value="RING-HC"/>
    <property type="match status" value="1"/>
</dbReference>
<feature type="domain" description="RING-type" evidence="3">
    <location>
        <begin position="133"/>
        <end position="171"/>
    </location>
</feature>
<dbReference type="InterPro" id="IPR013083">
    <property type="entry name" value="Znf_RING/FYVE/PHD"/>
</dbReference>
<keyword evidence="5" id="KW-1185">Reference proteome</keyword>
<dbReference type="Pfam" id="PF13920">
    <property type="entry name" value="zf-C3HC4_3"/>
    <property type="match status" value="1"/>
</dbReference>
<dbReference type="InterPro" id="IPR001841">
    <property type="entry name" value="Znf_RING"/>
</dbReference>
<dbReference type="Gene3D" id="3.30.40.10">
    <property type="entry name" value="Zinc/RING finger domain, C3HC4 (zinc finger)"/>
    <property type="match status" value="1"/>
</dbReference>
<proteinExistence type="predicted"/>
<dbReference type="Proteomes" id="UP001206925">
    <property type="component" value="Unassembled WGS sequence"/>
</dbReference>
<dbReference type="AlphaFoldDB" id="A0AAD5CTV8"/>
<dbReference type="GO" id="GO:0008270">
    <property type="term" value="F:zinc ion binding"/>
    <property type="evidence" value="ECO:0007669"/>
    <property type="project" value="UniProtKB-KW"/>
</dbReference>
<feature type="region of interest" description="Disordered" evidence="2">
    <location>
        <begin position="74"/>
        <end position="95"/>
    </location>
</feature>
<gene>
    <name evidence="4" type="ORF">M8C21_007716</name>
</gene>
<name>A0AAD5CTV8_AMBAR</name>
<dbReference type="PANTHER" id="PTHR46629">
    <property type="entry name" value="OS01G0917900 PROTEIN"/>
    <property type="match status" value="1"/>
</dbReference>
<evidence type="ECO:0000313" key="5">
    <source>
        <dbReference type="Proteomes" id="UP001206925"/>
    </source>
</evidence>
<protein>
    <recommendedName>
        <fullName evidence="3">RING-type domain-containing protein</fullName>
    </recommendedName>
</protein>
<organism evidence="4 5">
    <name type="scientific">Ambrosia artemisiifolia</name>
    <name type="common">Common ragweed</name>
    <dbReference type="NCBI Taxonomy" id="4212"/>
    <lineage>
        <taxon>Eukaryota</taxon>
        <taxon>Viridiplantae</taxon>
        <taxon>Streptophyta</taxon>
        <taxon>Embryophyta</taxon>
        <taxon>Tracheophyta</taxon>
        <taxon>Spermatophyta</taxon>
        <taxon>Magnoliopsida</taxon>
        <taxon>eudicotyledons</taxon>
        <taxon>Gunneridae</taxon>
        <taxon>Pentapetalae</taxon>
        <taxon>asterids</taxon>
        <taxon>campanulids</taxon>
        <taxon>Asterales</taxon>
        <taxon>Asteraceae</taxon>
        <taxon>Asteroideae</taxon>
        <taxon>Heliantheae alliance</taxon>
        <taxon>Heliantheae</taxon>
        <taxon>Ambrosia</taxon>
    </lineage>
</organism>
<dbReference type="SMART" id="SM00184">
    <property type="entry name" value="RING"/>
    <property type="match status" value="1"/>
</dbReference>
<dbReference type="EMBL" id="JAMZMK010006894">
    <property type="protein sequence ID" value="KAI7746809.1"/>
    <property type="molecule type" value="Genomic_DNA"/>
</dbReference>
<reference evidence="4" key="1">
    <citation type="submission" date="2022-06" db="EMBL/GenBank/DDBJ databases">
        <title>Uncovering the hologenomic basis of an extraordinary plant invasion.</title>
        <authorList>
            <person name="Bieker V.C."/>
            <person name="Martin M.D."/>
            <person name="Gilbert T."/>
            <person name="Hodgins K."/>
            <person name="Battlay P."/>
            <person name="Petersen B."/>
            <person name="Wilson J."/>
        </authorList>
    </citation>
    <scope>NUCLEOTIDE SEQUENCE</scope>
    <source>
        <strain evidence="4">AA19_3_7</strain>
        <tissue evidence="4">Leaf</tissue>
    </source>
</reference>
<evidence type="ECO:0000256" key="2">
    <source>
        <dbReference type="SAM" id="MobiDB-lite"/>
    </source>
</evidence>
<evidence type="ECO:0000256" key="1">
    <source>
        <dbReference type="PROSITE-ProRule" id="PRU00175"/>
    </source>
</evidence>
<comment type="caution">
    <text evidence="4">The sequence shown here is derived from an EMBL/GenBank/DDBJ whole genome shotgun (WGS) entry which is preliminary data.</text>
</comment>
<evidence type="ECO:0000313" key="4">
    <source>
        <dbReference type="EMBL" id="KAI7746809.1"/>
    </source>
</evidence>
<dbReference type="PROSITE" id="PS50089">
    <property type="entry name" value="ZF_RING_2"/>
    <property type="match status" value="1"/>
</dbReference>
<keyword evidence="1" id="KW-0479">Metal-binding</keyword>
<sequence length="181" mass="20105">MAMHGDDRLRRRRSLQERLGLACCGSTWAIGSSTFVDPVEPLPDVIRTLPELNSDPDCVPASPRMNLADALAAERDSRSTADGGEQLTPNSFEPETFTSSVRNTTTTRMSLMRLLEETDDQDEKEGVERDMACCVCMGRKKGAAFIPCGHTFCRVCSRELWLNRGSCPLCNRSILEVLDIF</sequence>
<dbReference type="SUPFAM" id="SSF57850">
    <property type="entry name" value="RING/U-box"/>
    <property type="match status" value="1"/>
</dbReference>
<accession>A0AAD5CTV8</accession>
<keyword evidence="1" id="KW-0863">Zinc-finger</keyword>
<keyword evidence="1" id="KW-0862">Zinc</keyword>
<evidence type="ECO:0000259" key="3">
    <source>
        <dbReference type="PROSITE" id="PS50089"/>
    </source>
</evidence>